<reference evidence="15 16" key="1">
    <citation type="journal article" date="2020" name="Int. J. Syst. Evol. Microbiol.">
        <title>Novel acetic acid bacteria from cider fermentations: Acetobacter conturbans sp. nov. and Acetobacter fallax sp. nov.</title>
        <authorList>
            <person name="Sombolestani A.S."/>
            <person name="Cleenwerck I."/>
            <person name="Cnockaert M."/>
            <person name="Borremans W."/>
            <person name="Wieme A.D."/>
            <person name="De Vuyst L."/>
            <person name="Vandamme P."/>
        </authorList>
    </citation>
    <scope>NUCLEOTIDE SEQUENCE [LARGE SCALE GENOMIC DNA]</scope>
    <source>
        <strain evidence="15 16">LMG 1627</strain>
    </source>
</reference>
<keyword evidence="13 14" id="KW-0342">GTP-binding</keyword>
<keyword evidence="15" id="KW-0548">Nucleotidyltransferase</keyword>
<keyword evidence="9 14" id="KW-0808">Transferase</keyword>
<evidence type="ECO:0000256" key="7">
    <source>
        <dbReference type="ARBA" id="ARBA00007490"/>
    </source>
</evidence>
<comment type="catalytic activity">
    <reaction evidence="2 14">
        <text>adenosylcob(III)inamide phosphate + GTP + H(+) = adenosylcob(III)inamide-GDP + diphosphate</text>
        <dbReference type="Rhea" id="RHEA:22712"/>
        <dbReference type="ChEBI" id="CHEBI:15378"/>
        <dbReference type="ChEBI" id="CHEBI:33019"/>
        <dbReference type="ChEBI" id="CHEBI:37565"/>
        <dbReference type="ChEBI" id="CHEBI:58502"/>
        <dbReference type="ChEBI" id="CHEBI:60487"/>
        <dbReference type="EC" id="2.7.7.62"/>
    </reaction>
</comment>
<keyword evidence="12 14" id="KW-0067">ATP-binding</keyword>
<comment type="similarity">
    <text evidence="7 14">Belongs to the CobU/CobP family.</text>
</comment>
<dbReference type="EMBL" id="WOSY01000001">
    <property type="protein sequence ID" value="NHN87254.1"/>
    <property type="molecule type" value="Genomic_DNA"/>
</dbReference>
<dbReference type="Pfam" id="PF02283">
    <property type="entry name" value="CobU"/>
    <property type="match status" value="1"/>
</dbReference>
<sequence length="170" mass="18691">MIELVLGGARSGKSRYAEGVVKACSAPSWVYIATGRAWDDEMRERIALHQVDRGEGWQTIEEPLDLSAALETAGDRPVLIDCLTLWLTNLLLEEYDIQPQTATLQMVLSRRKALTVLVGNEVGLGIVPENALARRFRDEAGRLHQAIAAQADRVTLCVAGIPLTIKDVTR</sequence>
<dbReference type="NCBIfam" id="NF004469">
    <property type="entry name" value="PRK05800.1"/>
    <property type="match status" value="1"/>
</dbReference>
<keyword evidence="10 14" id="KW-0547">Nucleotide-binding</keyword>
<protein>
    <recommendedName>
        <fullName evidence="14">Bifunctional adenosylcobalamin biosynthesis protein</fullName>
        <ecNumber evidence="14">2.7.1.156</ecNumber>
        <ecNumber evidence="14">2.7.7.62</ecNumber>
    </recommendedName>
</protein>
<evidence type="ECO:0000256" key="1">
    <source>
        <dbReference type="ARBA" id="ARBA00000312"/>
    </source>
</evidence>
<evidence type="ECO:0000256" key="10">
    <source>
        <dbReference type="ARBA" id="ARBA00022741"/>
    </source>
</evidence>
<comment type="function">
    <text evidence="4 14">Catalyzes ATP-dependent phosphorylation of adenosylcobinamide and addition of GMP to adenosylcobinamide phosphate.</text>
</comment>
<evidence type="ECO:0000256" key="11">
    <source>
        <dbReference type="ARBA" id="ARBA00022777"/>
    </source>
</evidence>
<comment type="caution">
    <text evidence="15">The sequence shown here is derived from an EMBL/GenBank/DDBJ whole genome shotgun (WGS) entry which is preliminary data.</text>
</comment>
<comment type="catalytic activity">
    <reaction evidence="1 14">
        <text>adenosylcob(III)inamide + ATP = adenosylcob(III)inamide phosphate + ADP + H(+)</text>
        <dbReference type="Rhea" id="RHEA:15769"/>
        <dbReference type="ChEBI" id="CHEBI:2480"/>
        <dbReference type="ChEBI" id="CHEBI:15378"/>
        <dbReference type="ChEBI" id="CHEBI:30616"/>
        <dbReference type="ChEBI" id="CHEBI:58502"/>
        <dbReference type="ChEBI" id="CHEBI:456216"/>
        <dbReference type="EC" id="2.7.1.156"/>
    </reaction>
</comment>
<gene>
    <name evidence="15" type="primary">cobU</name>
    <name evidence="15" type="ORF">GOB81_01200</name>
</gene>
<evidence type="ECO:0000256" key="2">
    <source>
        <dbReference type="ARBA" id="ARBA00000711"/>
    </source>
</evidence>
<dbReference type="Proteomes" id="UP000631653">
    <property type="component" value="Unassembled WGS sequence"/>
</dbReference>
<dbReference type="PANTHER" id="PTHR34848">
    <property type="match status" value="1"/>
</dbReference>
<evidence type="ECO:0000256" key="3">
    <source>
        <dbReference type="ARBA" id="ARBA00001522"/>
    </source>
</evidence>
<accession>A0ABX0JVF7</accession>
<dbReference type="EC" id="2.7.7.62" evidence="14"/>
<organism evidence="15 16">
    <name type="scientific">Acetobacter conturbans</name>
    <dbReference type="NCBI Taxonomy" id="1737472"/>
    <lineage>
        <taxon>Bacteria</taxon>
        <taxon>Pseudomonadati</taxon>
        <taxon>Pseudomonadota</taxon>
        <taxon>Alphaproteobacteria</taxon>
        <taxon>Acetobacterales</taxon>
        <taxon>Acetobacteraceae</taxon>
        <taxon>Acetobacter</taxon>
    </lineage>
</organism>
<evidence type="ECO:0000313" key="15">
    <source>
        <dbReference type="EMBL" id="NHN87254.1"/>
    </source>
</evidence>
<dbReference type="InterPro" id="IPR003203">
    <property type="entry name" value="CobU/CobP"/>
</dbReference>
<dbReference type="Gene3D" id="3.40.50.300">
    <property type="entry name" value="P-loop containing nucleotide triphosphate hydrolases"/>
    <property type="match status" value="1"/>
</dbReference>
<keyword evidence="8 14" id="KW-0169">Cobalamin biosynthesis</keyword>
<comment type="pathway">
    <text evidence="5 14">Cofactor biosynthesis; adenosylcobalamin biosynthesis; adenosylcobalamin from cob(II)yrinate a,c-diamide: step 6/7.</text>
</comment>
<evidence type="ECO:0000256" key="13">
    <source>
        <dbReference type="ARBA" id="ARBA00023134"/>
    </source>
</evidence>
<dbReference type="InterPro" id="IPR027417">
    <property type="entry name" value="P-loop_NTPase"/>
</dbReference>
<evidence type="ECO:0000256" key="8">
    <source>
        <dbReference type="ARBA" id="ARBA00022573"/>
    </source>
</evidence>
<keyword evidence="16" id="KW-1185">Reference proteome</keyword>
<proteinExistence type="inferred from homology"/>
<name>A0ABX0JVF7_9PROT</name>
<comment type="pathway">
    <text evidence="6 14">Cofactor biosynthesis; adenosylcobalamin biosynthesis; adenosylcobalamin from cob(II)yrinate a,c-diamide: step 5/7.</text>
</comment>
<dbReference type="EC" id="2.7.1.156" evidence="14"/>
<dbReference type="SUPFAM" id="SSF52540">
    <property type="entry name" value="P-loop containing nucleoside triphosphate hydrolases"/>
    <property type="match status" value="1"/>
</dbReference>
<dbReference type="PIRSF" id="PIRSF006135">
    <property type="entry name" value="CobU"/>
    <property type="match status" value="1"/>
</dbReference>
<dbReference type="GO" id="GO:0008820">
    <property type="term" value="F:cobinamide phosphate guanylyltransferase activity"/>
    <property type="evidence" value="ECO:0007669"/>
    <property type="project" value="UniProtKB-EC"/>
</dbReference>
<dbReference type="GO" id="GO:0043752">
    <property type="term" value="F:adenosylcobinamide kinase activity"/>
    <property type="evidence" value="ECO:0007669"/>
    <property type="project" value="UniProtKB-EC"/>
</dbReference>
<comment type="catalytic activity">
    <reaction evidence="3">
        <text>adenosylcob(III)inamide + GTP = adenosylcob(III)inamide phosphate + GDP + H(+)</text>
        <dbReference type="Rhea" id="RHEA:15765"/>
        <dbReference type="ChEBI" id="CHEBI:2480"/>
        <dbReference type="ChEBI" id="CHEBI:15378"/>
        <dbReference type="ChEBI" id="CHEBI:37565"/>
        <dbReference type="ChEBI" id="CHEBI:58189"/>
        <dbReference type="ChEBI" id="CHEBI:58502"/>
        <dbReference type="EC" id="2.7.1.156"/>
    </reaction>
</comment>
<evidence type="ECO:0000256" key="4">
    <source>
        <dbReference type="ARBA" id="ARBA00003889"/>
    </source>
</evidence>
<evidence type="ECO:0000256" key="9">
    <source>
        <dbReference type="ARBA" id="ARBA00022679"/>
    </source>
</evidence>
<evidence type="ECO:0000313" key="16">
    <source>
        <dbReference type="Proteomes" id="UP000631653"/>
    </source>
</evidence>
<dbReference type="CDD" id="cd00544">
    <property type="entry name" value="CobU"/>
    <property type="match status" value="1"/>
</dbReference>
<evidence type="ECO:0000256" key="6">
    <source>
        <dbReference type="ARBA" id="ARBA00005159"/>
    </source>
</evidence>
<dbReference type="PANTHER" id="PTHR34848:SF1">
    <property type="entry name" value="BIFUNCTIONAL ADENOSYLCOBALAMIN BIOSYNTHESIS PROTEIN COBU"/>
    <property type="match status" value="1"/>
</dbReference>
<evidence type="ECO:0000256" key="5">
    <source>
        <dbReference type="ARBA" id="ARBA00004692"/>
    </source>
</evidence>
<keyword evidence="11 14" id="KW-0418">Kinase</keyword>
<evidence type="ECO:0000256" key="14">
    <source>
        <dbReference type="PIRNR" id="PIRNR006135"/>
    </source>
</evidence>
<evidence type="ECO:0000256" key="12">
    <source>
        <dbReference type="ARBA" id="ARBA00022840"/>
    </source>
</evidence>
<dbReference type="RefSeq" id="WP_173568544.1">
    <property type="nucleotide sequence ID" value="NZ_WOSY01000001.1"/>
</dbReference>